<keyword evidence="2" id="KW-1185">Reference proteome</keyword>
<accession>C8NGJ2</accession>
<proteinExistence type="predicted"/>
<protein>
    <recommendedName>
        <fullName evidence="3">HTH cro/C1-type domain-containing protein</fullName>
    </recommendedName>
</protein>
<sequence length="64" mass="7394">MKVDTDKIEWLLSNVTQYRINKDTGVNLSILGRLVRGERKIENLTIKTGCLLTEYADQLQKQDN</sequence>
<dbReference type="HOGENOM" id="CLU_175620_1_0_9"/>
<name>C8NGJ2_9LACT</name>
<dbReference type="AlphaFoldDB" id="C8NGJ2"/>
<dbReference type="RefSeq" id="WP_005607146.1">
    <property type="nucleotide sequence ID" value="NZ_CP102283.1"/>
</dbReference>
<dbReference type="eggNOG" id="ENOG5033D0X">
    <property type="taxonomic scope" value="Bacteria"/>
</dbReference>
<dbReference type="EMBL" id="ACKZ01000019">
    <property type="protein sequence ID" value="EEW37250.1"/>
    <property type="molecule type" value="Genomic_DNA"/>
</dbReference>
<evidence type="ECO:0008006" key="3">
    <source>
        <dbReference type="Google" id="ProtNLM"/>
    </source>
</evidence>
<dbReference type="GeneID" id="78411792"/>
<organism evidence="1 2">
    <name type="scientific">Granulicatella adiacens ATCC 49175</name>
    <dbReference type="NCBI Taxonomy" id="638301"/>
    <lineage>
        <taxon>Bacteria</taxon>
        <taxon>Bacillati</taxon>
        <taxon>Bacillota</taxon>
        <taxon>Bacilli</taxon>
        <taxon>Lactobacillales</taxon>
        <taxon>Carnobacteriaceae</taxon>
        <taxon>Granulicatella</taxon>
    </lineage>
</organism>
<reference evidence="1 2" key="1">
    <citation type="submission" date="2009-08" db="EMBL/GenBank/DDBJ databases">
        <authorList>
            <person name="Muzny D."/>
            <person name="Qin X."/>
            <person name="Deng J."/>
            <person name="Jiang H."/>
            <person name="Liu Y."/>
            <person name="Qu J."/>
            <person name="Song X.-Z."/>
            <person name="Zhang L."/>
            <person name="Thornton R."/>
            <person name="Coyle M."/>
            <person name="Francisco L."/>
            <person name="Jackson L."/>
            <person name="Javaid M."/>
            <person name="Korchina V."/>
            <person name="Kovar C."/>
            <person name="Mata R."/>
            <person name="Mathew T."/>
            <person name="Ngo R."/>
            <person name="Nguyen L."/>
            <person name="Nguyen N."/>
            <person name="Okwuonu G."/>
            <person name="Ongeri F."/>
            <person name="Pham C."/>
            <person name="Simmons D."/>
            <person name="Wilczek-Boney K."/>
            <person name="Hale W."/>
            <person name="Jakkamsetti A."/>
            <person name="Pham P."/>
            <person name="Ruth R."/>
            <person name="San Lucas F."/>
            <person name="Warren J."/>
            <person name="Zhang J."/>
            <person name="Zhao Z."/>
            <person name="Zhou C."/>
            <person name="Zhu D."/>
            <person name="Lee S."/>
            <person name="Bess C."/>
            <person name="Blankenburg K."/>
            <person name="Forbes L."/>
            <person name="Fu Q."/>
            <person name="Gubbala S."/>
            <person name="Hirani K."/>
            <person name="Jayaseelan J.C."/>
            <person name="Lara F."/>
            <person name="Munidasa M."/>
            <person name="Palculict T."/>
            <person name="Patil S."/>
            <person name="Pu L.-L."/>
            <person name="Saada N."/>
            <person name="Tang L."/>
            <person name="Weissenberger G."/>
            <person name="Zhu Y."/>
            <person name="Hemphill L."/>
            <person name="Shang Y."/>
            <person name="Youmans B."/>
            <person name="Ayvaz T."/>
            <person name="Ross M."/>
            <person name="Santibanez J."/>
            <person name="Aqrawi P."/>
            <person name="Gross S."/>
            <person name="Joshi V."/>
            <person name="Fowler G."/>
            <person name="Nazareth L."/>
            <person name="Reid J."/>
            <person name="Worley K."/>
            <person name="Petrosino J."/>
            <person name="Highlander S."/>
            <person name="Gibbs R."/>
        </authorList>
    </citation>
    <scope>NUCLEOTIDE SEQUENCE [LARGE SCALE GENOMIC DNA]</scope>
    <source>
        <strain evidence="1 2">ATCC 49175</strain>
    </source>
</reference>
<evidence type="ECO:0000313" key="2">
    <source>
        <dbReference type="Proteomes" id="UP000005926"/>
    </source>
</evidence>
<dbReference type="Proteomes" id="UP000005926">
    <property type="component" value="Unassembled WGS sequence"/>
</dbReference>
<comment type="caution">
    <text evidence="1">The sequence shown here is derived from an EMBL/GenBank/DDBJ whole genome shotgun (WGS) entry which is preliminary data.</text>
</comment>
<gene>
    <name evidence="1" type="ORF">HMPREF0444_1037</name>
</gene>
<evidence type="ECO:0000313" key="1">
    <source>
        <dbReference type="EMBL" id="EEW37250.1"/>
    </source>
</evidence>